<feature type="domain" description="HD-GYP" evidence="1">
    <location>
        <begin position="7"/>
        <end position="94"/>
    </location>
</feature>
<dbReference type="Pfam" id="PF01966">
    <property type="entry name" value="HD"/>
    <property type="match status" value="1"/>
</dbReference>
<dbReference type="AlphaFoldDB" id="A0AAW7YWB6"/>
<dbReference type="InterPro" id="IPR006674">
    <property type="entry name" value="HD_domain"/>
</dbReference>
<dbReference type="EMBL" id="JAUOQO010000128">
    <property type="protein sequence ID" value="MDO6575040.1"/>
    <property type="molecule type" value="Genomic_DNA"/>
</dbReference>
<dbReference type="InterPro" id="IPR003607">
    <property type="entry name" value="HD/PDEase_dom"/>
</dbReference>
<dbReference type="CDD" id="cd00077">
    <property type="entry name" value="HDc"/>
    <property type="match status" value="1"/>
</dbReference>
<feature type="non-terminal residue" evidence="2">
    <location>
        <position position="94"/>
    </location>
</feature>
<comment type="caution">
    <text evidence="2">The sequence shown here is derived from an EMBL/GenBank/DDBJ whole genome shotgun (WGS) entry which is preliminary data.</text>
</comment>
<dbReference type="PROSITE" id="PS51832">
    <property type="entry name" value="HD_GYP"/>
    <property type="match status" value="1"/>
</dbReference>
<dbReference type="RefSeq" id="WP_303521913.1">
    <property type="nucleotide sequence ID" value="NZ_JAUOQO010000128.1"/>
</dbReference>
<name>A0AAW7YWB6_9STAP</name>
<dbReference type="InterPro" id="IPR037522">
    <property type="entry name" value="HD_GYP_dom"/>
</dbReference>
<dbReference type="Proteomes" id="UP001170310">
    <property type="component" value="Unassembled WGS sequence"/>
</dbReference>
<dbReference type="PANTHER" id="PTHR45228">
    <property type="entry name" value="CYCLIC DI-GMP PHOSPHODIESTERASE TM_0186-RELATED"/>
    <property type="match status" value="1"/>
</dbReference>
<dbReference type="InterPro" id="IPR052020">
    <property type="entry name" value="Cyclic_di-GMP/3'3'-cGAMP_PDE"/>
</dbReference>
<sequence length="94" mass="10650">MVKAEKLKKTHVELIQRLGRAAEYKDNETGMHVLRMSRYSYVIAKASGLADEEAYDLLQAAPMHDIGKIGIPDDILLKPSKLTAEEYAHMQRHT</sequence>
<keyword evidence="3" id="KW-1185">Reference proteome</keyword>
<reference evidence="2" key="1">
    <citation type="submission" date="2023-07" db="EMBL/GenBank/DDBJ databases">
        <title>Genome content predicts the carbon catabolic preferences of heterotrophic bacteria.</title>
        <authorList>
            <person name="Gralka M."/>
        </authorList>
    </citation>
    <scope>NUCLEOTIDE SEQUENCE</scope>
    <source>
        <strain evidence="2">E2R20</strain>
    </source>
</reference>
<gene>
    <name evidence="2" type="ORF">Q4528_13070</name>
</gene>
<protein>
    <submittedName>
        <fullName evidence="2">HD domain-containing protein</fullName>
    </submittedName>
</protein>
<proteinExistence type="predicted"/>
<evidence type="ECO:0000313" key="3">
    <source>
        <dbReference type="Proteomes" id="UP001170310"/>
    </source>
</evidence>
<organism evidence="2 3">
    <name type="scientific">Staphylococcus pasteuri_A</name>
    <dbReference type="NCBI Taxonomy" id="3062664"/>
    <lineage>
        <taxon>Bacteria</taxon>
        <taxon>Bacillati</taxon>
        <taxon>Bacillota</taxon>
        <taxon>Bacilli</taxon>
        <taxon>Bacillales</taxon>
        <taxon>Staphylococcaceae</taxon>
        <taxon>Staphylococcus</taxon>
    </lineage>
</organism>
<dbReference type="PANTHER" id="PTHR45228:SF5">
    <property type="entry name" value="CYCLIC DI-GMP PHOSPHODIESTERASE VC_1348-RELATED"/>
    <property type="match status" value="1"/>
</dbReference>
<evidence type="ECO:0000313" key="2">
    <source>
        <dbReference type="EMBL" id="MDO6575040.1"/>
    </source>
</evidence>
<dbReference type="Gene3D" id="1.10.3210.10">
    <property type="entry name" value="Hypothetical protein af1432"/>
    <property type="match status" value="1"/>
</dbReference>
<evidence type="ECO:0000259" key="1">
    <source>
        <dbReference type="PROSITE" id="PS51832"/>
    </source>
</evidence>
<dbReference type="SUPFAM" id="SSF109604">
    <property type="entry name" value="HD-domain/PDEase-like"/>
    <property type="match status" value="1"/>
</dbReference>
<accession>A0AAW7YWB6</accession>